<evidence type="ECO:0000313" key="2">
    <source>
        <dbReference type="Proteomes" id="UP000609064"/>
    </source>
</evidence>
<accession>A0A916YIE5</accession>
<organism evidence="1 2">
    <name type="scientific">Emticicia aquatilis</name>
    <dbReference type="NCBI Taxonomy" id="1537369"/>
    <lineage>
        <taxon>Bacteria</taxon>
        <taxon>Pseudomonadati</taxon>
        <taxon>Bacteroidota</taxon>
        <taxon>Cytophagia</taxon>
        <taxon>Cytophagales</taxon>
        <taxon>Leadbetterellaceae</taxon>
        <taxon>Emticicia</taxon>
    </lineage>
</organism>
<dbReference type="AlphaFoldDB" id="A0A916YIE5"/>
<sequence length="259" mass="30317">MRLVILISICWISLQNTFGQSFEEMKHLTDDNTVYKQFRQFYYKYYFLKEKDTLLVKLYTKPEHIAPFELSWKLERKSKLTFEQDYTAIHYLAMTVKAGDYFGQASLLQYDYLSKERRGMKHEQTGLVEVCSDISITPPTEGHFLITELNPRPEIREPLIKDNTWYSTHTTSDVGGSDKWKTWQGAVEVSSSYRIRDIQTIKTNIGFLKCFIIDANAQSLVGETRLVAYYNEEYGFVKLNFTNIDGSYLVMDINSVKKF</sequence>
<reference evidence="1" key="2">
    <citation type="submission" date="2020-09" db="EMBL/GenBank/DDBJ databases">
        <authorList>
            <person name="Sun Q."/>
            <person name="Zhou Y."/>
        </authorList>
    </citation>
    <scope>NUCLEOTIDE SEQUENCE</scope>
    <source>
        <strain evidence="1">CGMCC 1.15958</strain>
    </source>
</reference>
<dbReference type="EMBL" id="BMKK01000001">
    <property type="protein sequence ID" value="GGD46021.1"/>
    <property type="molecule type" value="Genomic_DNA"/>
</dbReference>
<gene>
    <name evidence="1" type="ORF">GCM10011514_07530</name>
</gene>
<name>A0A916YIE5_9BACT</name>
<evidence type="ECO:0000313" key="1">
    <source>
        <dbReference type="EMBL" id="GGD46021.1"/>
    </source>
</evidence>
<comment type="caution">
    <text evidence="1">The sequence shown here is derived from an EMBL/GenBank/DDBJ whole genome shotgun (WGS) entry which is preliminary data.</text>
</comment>
<dbReference type="RefSeq" id="WP_188764679.1">
    <property type="nucleotide sequence ID" value="NZ_BMKK01000001.1"/>
</dbReference>
<reference evidence="1" key="1">
    <citation type="journal article" date="2014" name="Int. J. Syst. Evol. Microbiol.">
        <title>Complete genome sequence of Corynebacterium casei LMG S-19264T (=DSM 44701T), isolated from a smear-ripened cheese.</title>
        <authorList>
            <consortium name="US DOE Joint Genome Institute (JGI-PGF)"/>
            <person name="Walter F."/>
            <person name="Albersmeier A."/>
            <person name="Kalinowski J."/>
            <person name="Ruckert C."/>
        </authorList>
    </citation>
    <scope>NUCLEOTIDE SEQUENCE</scope>
    <source>
        <strain evidence="1">CGMCC 1.15958</strain>
    </source>
</reference>
<dbReference type="Proteomes" id="UP000609064">
    <property type="component" value="Unassembled WGS sequence"/>
</dbReference>
<protein>
    <submittedName>
        <fullName evidence="1">Uncharacterized protein</fullName>
    </submittedName>
</protein>
<keyword evidence="2" id="KW-1185">Reference proteome</keyword>
<proteinExistence type="predicted"/>